<accession>A0ABZ2TD32</accession>
<protein>
    <submittedName>
        <fullName evidence="9">Ferric reductase-like transmembrane domain-containing protein</fullName>
    </submittedName>
</protein>
<dbReference type="PANTHER" id="PTHR36964">
    <property type="entry name" value="PROTEIN-METHIONINE-SULFOXIDE REDUCTASE HEME-BINDING SUBUNIT MSRQ"/>
    <property type="match status" value="1"/>
</dbReference>
<keyword evidence="10" id="KW-1185">Reference proteome</keyword>
<comment type="subcellular location">
    <subcellularLocation>
        <location evidence="1">Membrane</location>
        <topology evidence="1">Multi-pass membrane protein</topology>
    </subcellularLocation>
</comment>
<feature type="transmembrane region" description="Helical" evidence="7">
    <location>
        <begin position="169"/>
        <end position="187"/>
    </location>
</feature>
<feature type="transmembrane region" description="Helical" evidence="7">
    <location>
        <begin position="41"/>
        <end position="59"/>
    </location>
</feature>
<evidence type="ECO:0000256" key="5">
    <source>
        <dbReference type="ARBA" id="ARBA00023004"/>
    </source>
</evidence>
<evidence type="ECO:0000256" key="2">
    <source>
        <dbReference type="ARBA" id="ARBA00022448"/>
    </source>
</evidence>
<sequence>MTRLAFLMLLYAVMLWPARYAFYGLFAEWYYPQIIYETGVWTIYLLLVTLSVSPVLTLLNRVGQGRSLGRWLLQNRRHFGLGSFIHASLHVMHYTIETNSASWMLIEAISIEYFVAWIAFVILALLAVTSNSYFARRLGRRWKKLHIWIYPAVLLSLAHWYFFDYTEERFVLLGGCFIALKLAHLGLRRLPRRAAHG</sequence>
<evidence type="ECO:0000256" key="6">
    <source>
        <dbReference type="ARBA" id="ARBA00023136"/>
    </source>
</evidence>
<dbReference type="InterPro" id="IPR013130">
    <property type="entry name" value="Fe3_Rdtase_TM_dom"/>
</dbReference>
<dbReference type="Proteomes" id="UP001281305">
    <property type="component" value="Chromosome"/>
</dbReference>
<dbReference type="InterPro" id="IPR022837">
    <property type="entry name" value="MsrQ-like"/>
</dbReference>
<proteinExistence type="predicted"/>
<feature type="transmembrane region" description="Helical" evidence="7">
    <location>
        <begin position="79"/>
        <end position="96"/>
    </location>
</feature>
<keyword evidence="6 7" id="KW-0472">Membrane</keyword>
<keyword evidence="3 7" id="KW-0812">Transmembrane</keyword>
<dbReference type="RefSeq" id="WP_339106688.1">
    <property type="nucleotide sequence ID" value="NZ_CP146606.1"/>
</dbReference>
<feature type="transmembrane region" description="Helical" evidence="7">
    <location>
        <begin position="147"/>
        <end position="163"/>
    </location>
</feature>
<dbReference type="PANTHER" id="PTHR36964:SF1">
    <property type="entry name" value="PROTEIN-METHIONINE-SULFOXIDE REDUCTASE HEME-BINDING SUBUNIT MSRQ"/>
    <property type="match status" value="1"/>
</dbReference>
<dbReference type="EMBL" id="CP146606">
    <property type="protein sequence ID" value="WYK17587.1"/>
    <property type="molecule type" value="Genomic_DNA"/>
</dbReference>
<evidence type="ECO:0000259" key="8">
    <source>
        <dbReference type="Pfam" id="PF01794"/>
    </source>
</evidence>
<evidence type="ECO:0000313" key="10">
    <source>
        <dbReference type="Proteomes" id="UP001281305"/>
    </source>
</evidence>
<evidence type="ECO:0000256" key="1">
    <source>
        <dbReference type="ARBA" id="ARBA00004141"/>
    </source>
</evidence>
<dbReference type="Pfam" id="PF01794">
    <property type="entry name" value="Ferric_reduct"/>
    <property type="match status" value="1"/>
</dbReference>
<name>A0ABZ2TD32_9RHOB</name>
<evidence type="ECO:0000256" key="3">
    <source>
        <dbReference type="ARBA" id="ARBA00022692"/>
    </source>
</evidence>
<evidence type="ECO:0000256" key="7">
    <source>
        <dbReference type="SAM" id="Phobius"/>
    </source>
</evidence>
<keyword evidence="2" id="KW-0813">Transport</keyword>
<evidence type="ECO:0000256" key="4">
    <source>
        <dbReference type="ARBA" id="ARBA00022989"/>
    </source>
</evidence>
<feature type="domain" description="Ferric oxidoreductase" evidence="8">
    <location>
        <begin position="38"/>
        <end position="156"/>
    </location>
</feature>
<gene>
    <name evidence="9" type="ORF">RZS32_014405</name>
</gene>
<feature type="transmembrane region" description="Helical" evidence="7">
    <location>
        <begin position="116"/>
        <end position="135"/>
    </location>
</feature>
<keyword evidence="4 7" id="KW-1133">Transmembrane helix</keyword>
<reference evidence="9 10" key="1">
    <citation type="submission" date="2024-02" db="EMBL/GenBank/DDBJ databases">
        <title>Roseovarius strain W115 nov., isolated from a marine algae.</title>
        <authorList>
            <person name="Lee M.W."/>
            <person name="Lee J.K."/>
            <person name="Kim J.M."/>
            <person name="Choi D.G."/>
            <person name="Baek J.H."/>
            <person name="Bayburt H."/>
            <person name="Jung J.J."/>
            <person name="Han D.M."/>
            <person name="Jeon C.O."/>
        </authorList>
    </citation>
    <scope>NUCLEOTIDE SEQUENCE [LARGE SCALE GENOMIC DNA]</scope>
    <source>
        <strain evidence="9 10">W115</strain>
    </source>
</reference>
<keyword evidence="5" id="KW-0408">Iron</keyword>
<organism evidence="9 10">
    <name type="scientific">Roseovarius rhodophyticola</name>
    <dbReference type="NCBI Taxonomy" id="3080827"/>
    <lineage>
        <taxon>Bacteria</taxon>
        <taxon>Pseudomonadati</taxon>
        <taxon>Pseudomonadota</taxon>
        <taxon>Alphaproteobacteria</taxon>
        <taxon>Rhodobacterales</taxon>
        <taxon>Roseobacteraceae</taxon>
        <taxon>Roseovarius</taxon>
    </lineage>
</organism>
<evidence type="ECO:0000313" key="9">
    <source>
        <dbReference type="EMBL" id="WYK17587.1"/>
    </source>
</evidence>